<name>A0A0J1FXJ7_9BURK</name>
<dbReference type="Proteomes" id="UP000035963">
    <property type="component" value="Unassembled WGS sequence"/>
</dbReference>
<evidence type="ECO:0000313" key="2">
    <source>
        <dbReference type="EMBL" id="KLU24668.1"/>
    </source>
</evidence>
<evidence type="ECO:0000313" key="3">
    <source>
        <dbReference type="Proteomes" id="UP000035963"/>
    </source>
</evidence>
<organism evidence="2 3">
    <name type="scientific">Caballeronia mineralivorans PML1(12)</name>
    <dbReference type="NCBI Taxonomy" id="908627"/>
    <lineage>
        <taxon>Bacteria</taxon>
        <taxon>Pseudomonadati</taxon>
        <taxon>Pseudomonadota</taxon>
        <taxon>Betaproteobacteria</taxon>
        <taxon>Burkholderiales</taxon>
        <taxon>Burkholderiaceae</taxon>
        <taxon>Caballeronia</taxon>
    </lineage>
</organism>
<feature type="compositionally biased region" description="Low complexity" evidence="1">
    <location>
        <begin position="8"/>
        <end position="19"/>
    </location>
</feature>
<dbReference type="PATRIC" id="fig|908627.4.peg.4321"/>
<sequence>MKVTSQVPAEPIAPARIRPTGTSTGRATGEGAKPASSSLPAEETSPTALPSTGLVGTRINTSA</sequence>
<dbReference type="RefSeq" id="WP_047848275.1">
    <property type="nucleotide sequence ID" value="NZ_AEJF01000121.1"/>
</dbReference>
<dbReference type="EMBL" id="AEJF01000121">
    <property type="protein sequence ID" value="KLU24668.1"/>
    <property type="molecule type" value="Genomic_DNA"/>
</dbReference>
<keyword evidence="3" id="KW-1185">Reference proteome</keyword>
<comment type="caution">
    <text evidence="2">The sequence shown here is derived from an EMBL/GenBank/DDBJ whole genome shotgun (WGS) entry which is preliminary data.</text>
</comment>
<dbReference type="OrthoDB" id="9134399at2"/>
<feature type="compositionally biased region" description="Polar residues" evidence="1">
    <location>
        <begin position="35"/>
        <end position="50"/>
    </location>
</feature>
<evidence type="ECO:0000256" key="1">
    <source>
        <dbReference type="SAM" id="MobiDB-lite"/>
    </source>
</evidence>
<gene>
    <name evidence="2" type="ORF">EOS_19295</name>
</gene>
<reference evidence="2 3" key="1">
    <citation type="journal article" date="2015" name="Genome Announc.">
        <title>Draft Genome Sequence of Burkholderia sp. Strain PML1(12), an Ectomycorrhizosphere-Inhabiting Bacterium with Effective Mineral-Weathering Ability.</title>
        <authorList>
            <person name="Uroz S."/>
            <person name="Oger P."/>
        </authorList>
    </citation>
    <scope>NUCLEOTIDE SEQUENCE [LARGE SCALE GENOMIC DNA]</scope>
    <source>
        <strain evidence="3">PML1(12)</strain>
    </source>
</reference>
<accession>A0A0J1FXJ7</accession>
<proteinExistence type="predicted"/>
<protein>
    <submittedName>
        <fullName evidence="2">Uncharacterized protein</fullName>
    </submittedName>
</protein>
<dbReference type="AlphaFoldDB" id="A0A0J1FXJ7"/>
<feature type="region of interest" description="Disordered" evidence="1">
    <location>
        <begin position="1"/>
        <end position="63"/>
    </location>
</feature>